<feature type="domain" description="Glutamate--cysteine ligase" evidence="10">
    <location>
        <begin position="10"/>
        <end position="384"/>
    </location>
</feature>
<dbReference type="GO" id="GO:0005829">
    <property type="term" value="C:cytosol"/>
    <property type="evidence" value="ECO:0007669"/>
    <property type="project" value="TreeGrafter"/>
</dbReference>
<comment type="catalytic activity">
    <reaction evidence="7 8 9">
        <text>L-cysteine + L-glutamate + ATP = gamma-L-glutamyl-L-cysteine + ADP + phosphate + H(+)</text>
        <dbReference type="Rhea" id="RHEA:13285"/>
        <dbReference type="ChEBI" id="CHEBI:15378"/>
        <dbReference type="ChEBI" id="CHEBI:29985"/>
        <dbReference type="ChEBI" id="CHEBI:30616"/>
        <dbReference type="ChEBI" id="CHEBI:35235"/>
        <dbReference type="ChEBI" id="CHEBI:43474"/>
        <dbReference type="ChEBI" id="CHEBI:58173"/>
        <dbReference type="ChEBI" id="CHEBI:456216"/>
        <dbReference type="EC" id="6.3.2.2"/>
    </reaction>
</comment>
<evidence type="ECO:0000256" key="4">
    <source>
        <dbReference type="ARBA" id="ARBA00022684"/>
    </source>
</evidence>
<reference evidence="11 12" key="1">
    <citation type="submission" date="2018-11" db="EMBL/GenBank/DDBJ databases">
        <title>Genomic Encyclopedia of Type Strains, Phase IV (KMG-IV): sequencing the most valuable type-strain genomes for metagenomic binning, comparative biology and taxonomic classification.</title>
        <authorList>
            <person name="Goeker M."/>
        </authorList>
    </citation>
    <scope>NUCLEOTIDE SEQUENCE [LARGE SCALE GENOMIC DNA]</scope>
    <source>
        <strain evidence="11 12">DSM 100316</strain>
    </source>
</reference>
<dbReference type="EC" id="6.3.2.2" evidence="8"/>
<evidence type="ECO:0000256" key="3">
    <source>
        <dbReference type="ARBA" id="ARBA00022598"/>
    </source>
</evidence>
<accession>A0A3N2DQA6</accession>
<dbReference type="Proteomes" id="UP000275394">
    <property type="component" value="Unassembled WGS sequence"/>
</dbReference>
<name>A0A3N2DQA6_9GAMM</name>
<dbReference type="SUPFAM" id="SSF55931">
    <property type="entry name" value="Glutamine synthetase/guanido kinase"/>
    <property type="match status" value="1"/>
</dbReference>
<dbReference type="HAMAP" id="MF_00578">
    <property type="entry name" value="Glu_cys_ligase"/>
    <property type="match status" value="1"/>
</dbReference>
<organism evidence="11 12">
    <name type="scientific">Sinobacterium caligoides</name>
    <dbReference type="NCBI Taxonomy" id="933926"/>
    <lineage>
        <taxon>Bacteria</taxon>
        <taxon>Pseudomonadati</taxon>
        <taxon>Pseudomonadota</taxon>
        <taxon>Gammaproteobacteria</taxon>
        <taxon>Cellvibrionales</taxon>
        <taxon>Spongiibacteraceae</taxon>
        <taxon>Sinobacterium</taxon>
    </lineage>
</organism>
<keyword evidence="3 8" id="KW-0436">Ligase</keyword>
<dbReference type="AlphaFoldDB" id="A0A3N2DQA6"/>
<proteinExistence type="inferred from homology"/>
<evidence type="ECO:0000313" key="12">
    <source>
        <dbReference type="Proteomes" id="UP000275394"/>
    </source>
</evidence>
<keyword evidence="6 8" id="KW-0067">ATP-binding</keyword>
<dbReference type="Gene3D" id="3.30.590.20">
    <property type="match status" value="1"/>
</dbReference>
<keyword evidence="4 8" id="KW-0317">Glutathione biosynthesis</keyword>
<evidence type="ECO:0000256" key="9">
    <source>
        <dbReference type="RuleBase" id="RU004391"/>
    </source>
</evidence>
<dbReference type="GO" id="GO:0005524">
    <property type="term" value="F:ATP binding"/>
    <property type="evidence" value="ECO:0007669"/>
    <property type="project" value="UniProtKB-KW"/>
</dbReference>
<dbReference type="GO" id="GO:0006750">
    <property type="term" value="P:glutathione biosynthetic process"/>
    <property type="evidence" value="ECO:0007669"/>
    <property type="project" value="UniProtKB-UniRule"/>
</dbReference>
<dbReference type="Pfam" id="PF04262">
    <property type="entry name" value="Glu_cys_ligase"/>
    <property type="match status" value="1"/>
</dbReference>
<evidence type="ECO:0000256" key="7">
    <source>
        <dbReference type="ARBA" id="ARBA00048819"/>
    </source>
</evidence>
<comment type="caution">
    <text evidence="11">The sequence shown here is derived from an EMBL/GenBank/DDBJ whole genome shotgun (WGS) entry which is preliminary data.</text>
</comment>
<dbReference type="PANTHER" id="PTHR38761">
    <property type="entry name" value="GLUTAMATE--CYSTEINE LIGASE"/>
    <property type="match status" value="1"/>
</dbReference>
<dbReference type="GO" id="GO:0046872">
    <property type="term" value="F:metal ion binding"/>
    <property type="evidence" value="ECO:0007669"/>
    <property type="project" value="TreeGrafter"/>
</dbReference>
<dbReference type="InterPro" id="IPR007370">
    <property type="entry name" value="Glu_cys_ligase"/>
</dbReference>
<sequence length="531" mass="60179">MSSQYQQRLATLAQPKIQQTLADIGRGIEKECLRVTPQGRLSERPHPLELGAALTHEAITTDYSEALLEFITPVYHDVDSALADLERLHQYTYQVLQEEGELLWVASMPCVLKGDDSIPIGQYGSSNNGKMKTVYRQGLAHRYGKAMQTIAGIHYNFSLPDSFWLALQEAEGDKRTLQAFKDANYLRIIRNFHRYSWLLVYLFGASPALCKSFVGGVAGSLEEFNQGTFYAPFGTSLRMGDLGYQSSAQEDLTVSYNTLEDYIRPLHQALTTPHLEYQAIGVVGDDGEYRQLSTHLLQIENEFYSSIRPKRVTKPGETPINALYERGIEYIEVRCLDLDPYSPLGMDSAQLKFIDQFLLACLLGSDAEMSEREFHTSAANLKLVVNEGRRPGLQLNFCGECKVLTDWGLEMLDKMAGIAEQFDQVFDGDDYRQALQQQREKLEDPEKTPSARILADMTKAGVGYFHFAMDQSKRQQQLYLQQPMAAKDADLCARQATQSIERLQTVESEQELPFKDFLSDYYRQYDSLADI</sequence>
<dbReference type="EMBL" id="RKHR01000004">
    <property type="protein sequence ID" value="ROS01973.1"/>
    <property type="molecule type" value="Genomic_DNA"/>
</dbReference>
<evidence type="ECO:0000256" key="8">
    <source>
        <dbReference type="HAMAP-Rule" id="MF_00578"/>
    </source>
</evidence>
<evidence type="ECO:0000256" key="1">
    <source>
        <dbReference type="ARBA" id="ARBA00005006"/>
    </source>
</evidence>
<evidence type="ECO:0000259" key="10">
    <source>
        <dbReference type="Pfam" id="PF04262"/>
    </source>
</evidence>
<dbReference type="InterPro" id="IPR014746">
    <property type="entry name" value="Gln_synth/guanido_kin_cat_dom"/>
</dbReference>
<dbReference type="NCBIfam" id="TIGR01434">
    <property type="entry name" value="glu_cys_ligase"/>
    <property type="match status" value="1"/>
</dbReference>
<keyword evidence="5 8" id="KW-0547">Nucleotide-binding</keyword>
<comment type="pathway">
    <text evidence="1 8 9">Sulfur metabolism; glutathione biosynthesis; glutathione from L-cysteine and L-glutamate: step 1/2.</text>
</comment>
<comment type="similarity">
    <text evidence="2 8">Belongs to the glutamate--cysteine ligase type 1 family. Type 1 subfamily.</text>
</comment>
<protein>
    <recommendedName>
        <fullName evidence="8">Glutamate--cysteine ligase</fullName>
        <ecNumber evidence="8">6.3.2.2</ecNumber>
    </recommendedName>
    <alternativeName>
        <fullName evidence="8">Gamma-ECS</fullName>
        <shortName evidence="8">GCS</shortName>
    </alternativeName>
    <alternativeName>
        <fullName evidence="8">Gamma-glutamylcysteine synthetase</fullName>
    </alternativeName>
</protein>
<dbReference type="UniPathway" id="UPA00142">
    <property type="reaction ID" value="UER00209"/>
</dbReference>
<evidence type="ECO:0000313" key="11">
    <source>
        <dbReference type="EMBL" id="ROS01973.1"/>
    </source>
</evidence>
<keyword evidence="12" id="KW-1185">Reference proteome</keyword>
<dbReference type="PANTHER" id="PTHR38761:SF1">
    <property type="entry name" value="GLUTAMATE--CYSTEINE LIGASE"/>
    <property type="match status" value="1"/>
</dbReference>
<evidence type="ECO:0000256" key="6">
    <source>
        <dbReference type="ARBA" id="ARBA00022840"/>
    </source>
</evidence>
<evidence type="ECO:0000256" key="5">
    <source>
        <dbReference type="ARBA" id="ARBA00022741"/>
    </source>
</evidence>
<dbReference type="GO" id="GO:0004357">
    <property type="term" value="F:glutamate-cysteine ligase activity"/>
    <property type="evidence" value="ECO:0007669"/>
    <property type="project" value="UniProtKB-UniRule"/>
</dbReference>
<dbReference type="RefSeq" id="WP_245980687.1">
    <property type="nucleotide sequence ID" value="NZ_RKHR01000004.1"/>
</dbReference>
<dbReference type="InterPro" id="IPR006334">
    <property type="entry name" value="Glut_cys_ligase"/>
</dbReference>
<gene>
    <name evidence="8" type="primary">gshA</name>
    <name evidence="11" type="ORF">EDC56_2422</name>
</gene>
<evidence type="ECO:0000256" key="2">
    <source>
        <dbReference type="ARBA" id="ARBA00008772"/>
    </source>
</evidence>